<dbReference type="InterPro" id="IPR008928">
    <property type="entry name" value="6-hairpin_glycosidase_sf"/>
</dbReference>
<evidence type="ECO:0000313" key="10">
    <source>
        <dbReference type="EMBL" id="KAK5113517.1"/>
    </source>
</evidence>
<dbReference type="GO" id="GO:0016052">
    <property type="term" value="P:carbohydrate catabolic process"/>
    <property type="evidence" value="ECO:0007669"/>
    <property type="project" value="InterPro"/>
</dbReference>
<dbReference type="InterPro" id="IPR014480">
    <property type="entry name" value="Mannan-1_6-alpha_mannosidase"/>
</dbReference>
<evidence type="ECO:0000256" key="5">
    <source>
        <dbReference type="ARBA" id="ARBA00022801"/>
    </source>
</evidence>
<evidence type="ECO:0000256" key="7">
    <source>
        <dbReference type="ARBA" id="ARBA00023295"/>
    </source>
</evidence>
<keyword evidence="6" id="KW-0325">Glycoprotein</keyword>
<feature type="signal peptide" evidence="9">
    <location>
        <begin position="1"/>
        <end position="19"/>
    </location>
</feature>
<keyword evidence="5 8" id="KW-0378">Hydrolase</keyword>
<dbReference type="PIRSF" id="PIRSF016302">
    <property type="entry name" value="Man_a_manosd"/>
    <property type="match status" value="1"/>
</dbReference>
<evidence type="ECO:0000256" key="9">
    <source>
        <dbReference type="SAM" id="SignalP"/>
    </source>
</evidence>
<dbReference type="PANTHER" id="PTHR12145">
    <property type="entry name" value="MANNAN ENDO-1,6-ALPHA-MANNOSIDASE DCW1"/>
    <property type="match status" value="1"/>
</dbReference>
<organism evidence="10 11">
    <name type="scientific">Meristemomyces frigidus</name>
    <dbReference type="NCBI Taxonomy" id="1508187"/>
    <lineage>
        <taxon>Eukaryota</taxon>
        <taxon>Fungi</taxon>
        <taxon>Dikarya</taxon>
        <taxon>Ascomycota</taxon>
        <taxon>Pezizomycotina</taxon>
        <taxon>Dothideomycetes</taxon>
        <taxon>Dothideomycetidae</taxon>
        <taxon>Mycosphaerellales</taxon>
        <taxon>Teratosphaeriaceae</taxon>
        <taxon>Meristemomyces</taxon>
    </lineage>
</organism>
<evidence type="ECO:0000256" key="3">
    <source>
        <dbReference type="ARBA" id="ARBA00012350"/>
    </source>
</evidence>
<dbReference type="GO" id="GO:0009272">
    <property type="term" value="P:fungal-type cell wall biogenesis"/>
    <property type="evidence" value="ECO:0007669"/>
    <property type="project" value="TreeGrafter"/>
</dbReference>
<gene>
    <name evidence="10" type="ORF">LTR62_003386</name>
</gene>
<keyword evidence="4 9" id="KW-0732">Signal</keyword>
<dbReference type="GO" id="GO:0008496">
    <property type="term" value="F:mannan endo-1,6-alpha-mannosidase activity"/>
    <property type="evidence" value="ECO:0007669"/>
    <property type="project" value="UniProtKB-UniRule"/>
</dbReference>
<comment type="caution">
    <text evidence="10">The sequence shown here is derived from an EMBL/GenBank/DDBJ whole genome shotgun (WGS) entry which is preliminary data.</text>
</comment>
<comment type="similarity">
    <text evidence="2 8">Belongs to the glycosyl hydrolase 76 family.</text>
</comment>
<dbReference type="EMBL" id="JAVRRL010000023">
    <property type="protein sequence ID" value="KAK5113517.1"/>
    <property type="molecule type" value="Genomic_DNA"/>
</dbReference>
<evidence type="ECO:0000256" key="8">
    <source>
        <dbReference type="PIRNR" id="PIRNR016302"/>
    </source>
</evidence>
<feature type="chain" id="PRO_5042926828" description="Mannan endo-1,6-alpha-mannosidase" evidence="9">
    <location>
        <begin position="20"/>
        <end position="420"/>
    </location>
</feature>
<proteinExistence type="inferred from homology"/>
<dbReference type="Pfam" id="PF03663">
    <property type="entry name" value="Glyco_hydro_76"/>
    <property type="match status" value="1"/>
</dbReference>
<evidence type="ECO:0000313" key="11">
    <source>
        <dbReference type="Proteomes" id="UP001310890"/>
    </source>
</evidence>
<evidence type="ECO:0000256" key="1">
    <source>
        <dbReference type="ARBA" id="ARBA00001452"/>
    </source>
</evidence>
<dbReference type="SUPFAM" id="SSF48208">
    <property type="entry name" value="Six-hairpin glycosidases"/>
    <property type="match status" value="1"/>
</dbReference>
<evidence type="ECO:0000256" key="2">
    <source>
        <dbReference type="ARBA" id="ARBA00009699"/>
    </source>
</evidence>
<reference evidence="10" key="1">
    <citation type="submission" date="2023-08" db="EMBL/GenBank/DDBJ databases">
        <title>Black Yeasts Isolated from many extreme environments.</title>
        <authorList>
            <person name="Coleine C."/>
            <person name="Stajich J.E."/>
            <person name="Selbmann L."/>
        </authorList>
    </citation>
    <scope>NUCLEOTIDE SEQUENCE</scope>
    <source>
        <strain evidence="10">CCFEE 5401</strain>
    </source>
</reference>
<evidence type="ECO:0000256" key="6">
    <source>
        <dbReference type="ARBA" id="ARBA00023180"/>
    </source>
</evidence>
<protein>
    <recommendedName>
        <fullName evidence="3 8">Mannan endo-1,6-alpha-mannosidase</fullName>
        <ecNumber evidence="3 8">3.2.1.101</ecNumber>
    </recommendedName>
</protein>
<dbReference type="InterPro" id="IPR005198">
    <property type="entry name" value="Glyco_hydro_76"/>
</dbReference>
<dbReference type="Gene3D" id="1.50.10.20">
    <property type="match status" value="1"/>
</dbReference>
<dbReference type="PANTHER" id="PTHR12145:SF36">
    <property type="entry name" value="MANNAN ENDO-1,6-ALPHA-MANNOSIDASE DCW1"/>
    <property type="match status" value="1"/>
</dbReference>
<sequence length="420" mass="44878">MLILAVATALLAPTVTCLALNVTNTTSIRQAATTLAQGLFAYHNPASTIGQFTLPEPWYWWLSGSAWTALIDYTAYTNDTAYIPAIHSALSQNLGPDNDFVPASQAGWEANDDQVYWVYAALTALEYNFPALPCDSTNSSCQTTSWLAVATNAFEDFVTRWSNNSLTCAGGLKWQYNPSATGNGWNYKNSVSNGGFFQLSSRLARYTGNTTYADWADKIWNWSADIGLISPSFHVFDGTSDADGANCSSLNHEEWSYNLAAYLHGAANMYAYNVNITSATPSHNTNIVTDFWESAAHSFITTANSTFFSPFPNATGIMYEPQCEPKGICNTDQTSFKGSLAGWMAKSAVLVPSLRADVTGLLRTSASGAVEACSGLGNGSCGTKWYVGGYDGATGLGQELGGLDVVLGLLAGEAPGLQFG</sequence>
<dbReference type="EC" id="3.2.1.101" evidence="3 8"/>
<comment type="catalytic activity">
    <reaction evidence="1 8">
        <text>Random hydrolysis of (1-&gt;6)-alpha-D-mannosidic linkages in unbranched (1-&gt;6)-mannans.</text>
        <dbReference type="EC" id="3.2.1.101"/>
    </reaction>
</comment>
<evidence type="ECO:0000256" key="4">
    <source>
        <dbReference type="ARBA" id="ARBA00022729"/>
    </source>
</evidence>
<keyword evidence="7 8" id="KW-0326">Glycosidase</keyword>
<name>A0AAN7TG99_9PEZI</name>
<dbReference type="AlphaFoldDB" id="A0AAN7TG99"/>
<dbReference type="Proteomes" id="UP001310890">
    <property type="component" value="Unassembled WGS sequence"/>
</dbReference>
<accession>A0AAN7TG99</accession>